<dbReference type="Proteomes" id="UP000276133">
    <property type="component" value="Unassembled WGS sequence"/>
</dbReference>
<evidence type="ECO:0000256" key="1">
    <source>
        <dbReference type="SAM" id="MobiDB-lite"/>
    </source>
</evidence>
<evidence type="ECO:0000313" key="2">
    <source>
        <dbReference type="EMBL" id="RNA39430.1"/>
    </source>
</evidence>
<feature type="compositionally biased region" description="Acidic residues" evidence="1">
    <location>
        <begin position="89"/>
        <end position="105"/>
    </location>
</feature>
<gene>
    <name evidence="2" type="ORF">BpHYR1_021448</name>
</gene>
<feature type="compositionally biased region" description="Basic and acidic residues" evidence="1">
    <location>
        <begin position="23"/>
        <end position="41"/>
    </location>
</feature>
<feature type="region of interest" description="Disordered" evidence="1">
    <location>
        <begin position="17"/>
        <end position="51"/>
    </location>
</feature>
<reference evidence="2 3" key="1">
    <citation type="journal article" date="2018" name="Sci. Rep.">
        <title>Genomic signatures of local adaptation to the degree of environmental predictability in rotifers.</title>
        <authorList>
            <person name="Franch-Gras L."/>
            <person name="Hahn C."/>
            <person name="Garcia-Roger E.M."/>
            <person name="Carmona M.J."/>
            <person name="Serra M."/>
            <person name="Gomez A."/>
        </authorList>
    </citation>
    <scope>NUCLEOTIDE SEQUENCE [LARGE SCALE GENOMIC DNA]</scope>
    <source>
        <strain evidence="2">HYR1</strain>
    </source>
</reference>
<keyword evidence="3" id="KW-1185">Reference proteome</keyword>
<comment type="caution">
    <text evidence="2">The sequence shown here is derived from an EMBL/GenBank/DDBJ whole genome shotgun (WGS) entry which is preliminary data.</text>
</comment>
<protein>
    <submittedName>
        <fullName evidence="2">Uncharacterized protein</fullName>
    </submittedName>
</protein>
<accession>A0A3M7SV22</accession>
<proteinExistence type="predicted"/>
<organism evidence="2 3">
    <name type="scientific">Brachionus plicatilis</name>
    <name type="common">Marine rotifer</name>
    <name type="synonym">Brachionus muelleri</name>
    <dbReference type="NCBI Taxonomy" id="10195"/>
    <lineage>
        <taxon>Eukaryota</taxon>
        <taxon>Metazoa</taxon>
        <taxon>Spiralia</taxon>
        <taxon>Gnathifera</taxon>
        <taxon>Rotifera</taxon>
        <taxon>Eurotatoria</taxon>
        <taxon>Monogononta</taxon>
        <taxon>Pseudotrocha</taxon>
        <taxon>Ploima</taxon>
        <taxon>Brachionidae</taxon>
        <taxon>Brachionus</taxon>
    </lineage>
</organism>
<feature type="compositionally biased region" description="Polar residues" evidence="1">
    <location>
        <begin position="78"/>
        <end position="88"/>
    </location>
</feature>
<evidence type="ECO:0000313" key="3">
    <source>
        <dbReference type="Proteomes" id="UP000276133"/>
    </source>
</evidence>
<dbReference type="EMBL" id="REGN01000750">
    <property type="protein sequence ID" value="RNA39430.1"/>
    <property type="molecule type" value="Genomic_DNA"/>
</dbReference>
<dbReference type="AlphaFoldDB" id="A0A3M7SV22"/>
<name>A0A3M7SV22_BRAPC</name>
<sequence length="119" mass="13577">MSKLRIFFSLKNCWVTDEGSPEGSRKKSTEERLNFRNDTVRNGDINGDNNRRRRLELRKILETATEKGKCTEPPDLTESLTENPNGAETESEDQIGAEAETEDQNGAETETQDQNREEK</sequence>
<feature type="region of interest" description="Disordered" evidence="1">
    <location>
        <begin position="65"/>
        <end position="119"/>
    </location>
</feature>